<sequence length="67" mass="7852">MDKPVIDDELRKQIEPLPPQSKPRREKYLGCRPVADRRSRSIERHCVCYARCRVGAIYSPRWIAALT</sequence>
<accession>A0A226X171</accession>
<comment type="caution">
    <text evidence="2">The sequence shown here is derived from an EMBL/GenBank/DDBJ whole genome shotgun (WGS) entry which is preliminary data.</text>
</comment>
<feature type="compositionally biased region" description="Basic and acidic residues" evidence="1">
    <location>
        <begin position="1"/>
        <end position="14"/>
    </location>
</feature>
<dbReference type="EMBL" id="MTHB01000119">
    <property type="protein sequence ID" value="OXC76740.1"/>
    <property type="molecule type" value="Genomic_DNA"/>
</dbReference>
<reference evidence="3" key="1">
    <citation type="submission" date="2017-01" db="EMBL/GenBank/DDBJ databases">
        <title>Genome Analysis of Deinococcus marmoris KOPRI26562.</title>
        <authorList>
            <person name="Kim J.H."/>
            <person name="Oh H.-M."/>
        </authorList>
    </citation>
    <scope>NUCLEOTIDE SEQUENCE [LARGE SCALE GENOMIC DNA]</scope>
    <source>
        <strain evidence="3">PAMC 26633</strain>
    </source>
</reference>
<evidence type="ECO:0000256" key="1">
    <source>
        <dbReference type="SAM" id="MobiDB-lite"/>
    </source>
</evidence>
<evidence type="ECO:0000313" key="2">
    <source>
        <dbReference type="EMBL" id="OXC76740.1"/>
    </source>
</evidence>
<organism evidence="2 3">
    <name type="scientific">Caballeronia sordidicola</name>
    <name type="common">Burkholderia sordidicola</name>
    <dbReference type="NCBI Taxonomy" id="196367"/>
    <lineage>
        <taxon>Bacteria</taxon>
        <taxon>Pseudomonadati</taxon>
        <taxon>Pseudomonadota</taxon>
        <taxon>Betaproteobacteria</taxon>
        <taxon>Burkholderiales</taxon>
        <taxon>Burkholderiaceae</taxon>
        <taxon>Caballeronia</taxon>
    </lineage>
</organism>
<dbReference type="AlphaFoldDB" id="A0A226X171"/>
<evidence type="ECO:0000313" key="3">
    <source>
        <dbReference type="Proteomes" id="UP000214720"/>
    </source>
</evidence>
<name>A0A226X171_CABSO</name>
<proteinExistence type="predicted"/>
<dbReference type="Proteomes" id="UP000214720">
    <property type="component" value="Unassembled WGS sequence"/>
</dbReference>
<protein>
    <submittedName>
        <fullName evidence="2">Mobile element protein</fullName>
    </submittedName>
</protein>
<feature type="region of interest" description="Disordered" evidence="1">
    <location>
        <begin position="1"/>
        <end position="25"/>
    </location>
</feature>
<gene>
    <name evidence="2" type="ORF">BSU04_20500</name>
</gene>